<dbReference type="Proteomes" id="UP000005226">
    <property type="component" value="Chromosome 15"/>
</dbReference>
<feature type="compositionally biased region" description="Low complexity" evidence="5">
    <location>
        <begin position="800"/>
        <end position="810"/>
    </location>
</feature>
<feature type="region of interest" description="Disordered" evidence="5">
    <location>
        <begin position="770"/>
        <end position="846"/>
    </location>
</feature>
<feature type="region of interest" description="Disordered" evidence="5">
    <location>
        <begin position="987"/>
        <end position="1023"/>
    </location>
</feature>
<dbReference type="PANTHER" id="PTHR10528">
    <property type="entry name" value="AF4/FMR2 FAMILY MEMBER"/>
    <property type="match status" value="1"/>
</dbReference>
<feature type="compositionally biased region" description="Polar residues" evidence="5">
    <location>
        <begin position="218"/>
        <end position="237"/>
    </location>
</feature>
<reference evidence="7" key="2">
    <citation type="submission" date="2025-08" db="UniProtKB">
        <authorList>
            <consortium name="Ensembl"/>
        </authorList>
    </citation>
    <scope>IDENTIFICATION</scope>
</reference>
<dbReference type="InterPro" id="IPR007797">
    <property type="entry name" value="AF4/FMR2"/>
</dbReference>
<reference evidence="7" key="3">
    <citation type="submission" date="2025-09" db="UniProtKB">
        <authorList>
            <consortium name="Ensembl"/>
        </authorList>
    </citation>
    <scope>IDENTIFICATION</scope>
</reference>
<feature type="compositionally biased region" description="Basic and acidic residues" evidence="5">
    <location>
        <begin position="557"/>
        <end position="576"/>
    </location>
</feature>
<keyword evidence="3" id="KW-0597">Phosphoprotein</keyword>
<evidence type="ECO:0000256" key="4">
    <source>
        <dbReference type="ARBA" id="ARBA00023242"/>
    </source>
</evidence>
<feature type="compositionally biased region" description="Polar residues" evidence="5">
    <location>
        <begin position="395"/>
        <end position="412"/>
    </location>
</feature>
<feature type="compositionally biased region" description="Low complexity" evidence="5">
    <location>
        <begin position="421"/>
        <end position="442"/>
    </location>
</feature>
<feature type="compositionally biased region" description="Basic and acidic residues" evidence="5">
    <location>
        <begin position="1"/>
        <end position="19"/>
    </location>
</feature>
<name>A0A674N9Y8_TAKRU</name>
<dbReference type="Pfam" id="PF18876">
    <property type="entry name" value="AFF4_CHD"/>
    <property type="match status" value="1"/>
</dbReference>
<feature type="compositionally biased region" description="Gly residues" evidence="5">
    <location>
        <begin position="500"/>
        <end position="509"/>
    </location>
</feature>
<evidence type="ECO:0000256" key="5">
    <source>
        <dbReference type="SAM" id="MobiDB-lite"/>
    </source>
</evidence>
<feature type="compositionally biased region" description="Low complexity" evidence="5">
    <location>
        <begin position="172"/>
        <end position="196"/>
    </location>
</feature>
<dbReference type="PANTHER" id="PTHR10528:SF15">
    <property type="entry name" value="AF4_FMR2 FAMILY MEMBER 4"/>
    <property type="match status" value="1"/>
</dbReference>
<keyword evidence="4" id="KW-0539">Nucleus</keyword>
<feature type="compositionally biased region" description="Polar residues" evidence="5">
    <location>
        <begin position="267"/>
        <end position="284"/>
    </location>
</feature>
<feature type="compositionally biased region" description="Basic and acidic residues" evidence="5">
    <location>
        <begin position="717"/>
        <end position="747"/>
    </location>
</feature>
<dbReference type="AlphaFoldDB" id="A0A674N9Y8"/>
<dbReference type="Gene3D" id="6.10.250.2670">
    <property type="match status" value="1"/>
</dbReference>
<evidence type="ECO:0000313" key="8">
    <source>
        <dbReference type="Proteomes" id="UP000005226"/>
    </source>
</evidence>
<feature type="compositionally biased region" description="Basic and acidic residues" evidence="5">
    <location>
        <begin position="831"/>
        <end position="843"/>
    </location>
</feature>
<evidence type="ECO:0000313" key="7">
    <source>
        <dbReference type="Ensembl" id="ENSTRUP00000070046.1"/>
    </source>
</evidence>
<evidence type="ECO:0000256" key="1">
    <source>
        <dbReference type="ARBA" id="ARBA00004123"/>
    </source>
</evidence>
<keyword evidence="8" id="KW-1185">Reference proteome</keyword>
<feature type="compositionally biased region" description="Basic residues" evidence="5">
    <location>
        <begin position="585"/>
        <end position="598"/>
    </location>
</feature>
<gene>
    <name evidence="7" type="primary">aff4</name>
</gene>
<dbReference type="GeneTree" id="ENSGT00950000182974"/>
<feature type="compositionally biased region" description="Low complexity" evidence="5">
    <location>
        <begin position="94"/>
        <end position="108"/>
    </location>
</feature>
<feature type="region of interest" description="Disordered" evidence="5">
    <location>
        <begin position="380"/>
        <end position="665"/>
    </location>
</feature>
<feature type="compositionally biased region" description="Low complexity" evidence="5">
    <location>
        <begin position="117"/>
        <end position="149"/>
    </location>
</feature>
<protein>
    <submittedName>
        <fullName evidence="7">ALF transcription elongation factor 4</fullName>
    </submittedName>
</protein>
<dbReference type="GO" id="GO:0010468">
    <property type="term" value="P:regulation of gene expression"/>
    <property type="evidence" value="ECO:0007669"/>
    <property type="project" value="InterPro"/>
</dbReference>
<dbReference type="GO" id="GO:0032783">
    <property type="term" value="C:super elongation complex"/>
    <property type="evidence" value="ECO:0007669"/>
    <property type="project" value="TreeGrafter"/>
</dbReference>
<feature type="compositionally biased region" description="Basic and acidic residues" evidence="5">
    <location>
        <begin position="197"/>
        <end position="216"/>
    </location>
</feature>
<feature type="region of interest" description="Disordered" evidence="5">
    <location>
        <begin position="1"/>
        <end position="311"/>
    </location>
</feature>
<comment type="subcellular location">
    <subcellularLocation>
        <location evidence="1">Nucleus</location>
    </subcellularLocation>
</comment>
<dbReference type="InterPro" id="IPR043640">
    <property type="entry name" value="AF4/FMR2_CHD"/>
</dbReference>
<accession>A0A674N9Y8</accession>
<reference evidence="7 8" key="1">
    <citation type="journal article" date="2011" name="Genome Biol. Evol.">
        <title>Integration of the genetic map and genome assembly of fugu facilitates insights into distinct features of genome evolution in teleosts and mammals.</title>
        <authorList>
            <person name="Kai W."/>
            <person name="Kikuchi K."/>
            <person name="Tohari S."/>
            <person name="Chew A.K."/>
            <person name="Tay A."/>
            <person name="Fujiwara A."/>
            <person name="Hosoya S."/>
            <person name="Suetake H."/>
            <person name="Naruse K."/>
            <person name="Brenner S."/>
            <person name="Suzuki Y."/>
            <person name="Venkatesh B."/>
        </authorList>
    </citation>
    <scope>NUCLEOTIDE SEQUENCE [LARGE SCALE GENOMIC DNA]</scope>
</reference>
<evidence type="ECO:0000256" key="3">
    <source>
        <dbReference type="ARBA" id="ARBA00022553"/>
    </source>
</evidence>
<evidence type="ECO:0000256" key="2">
    <source>
        <dbReference type="ARBA" id="ARBA00007354"/>
    </source>
</evidence>
<organism evidence="7 8">
    <name type="scientific">Takifugu rubripes</name>
    <name type="common">Japanese pufferfish</name>
    <name type="synonym">Fugu rubripes</name>
    <dbReference type="NCBI Taxonomy" id="31033"/>
    <lineage>
        <taxon>Eukaryota</taxon>
        <taxon>Metazoa</taxon>
        <taxon>Chordata</taxon>
        <taxon>Craniata</taxon>
        <taxon>Vertebrata</taxon>
        <taxon>Euteleostomi</taxon>
        <taxon>Actinopterygii</taxon>
        <taxon>Neopterygii</taxon>
        <taxon>Teleostei</taxon>
        <taxon>Neoteleostei</taxon>
        <taxon>Acanthomorphata</taxon>
        <taxon>Eupercaria</taxon>
        <taxon>Tetraodontiformes</taxon>
        <taxon>Tetradontoidea</taxon>
        <taxon>Tetraodontidae</taxon>
        <taxon>Takifugu</taxon>
    </lineage>
</organism>
<proteinExistence type="inferred from homology"/>
<dbReference type="Ensembl" id="ENSTRUT00000077018.1">
    <property type="protein sequence ID" value="ENSTRUP00000070046.1"/>
    <property type="gene ID" value="ENSTRUG00000008087.3"/>
</dbReference>
<feature type="domain" description="AF4/FMR2 C-terminal homology" evidence="6">
    <location>
        <begin position="864"/>
        <end position="1114"/>
    </location>
</feature>
<sequence>MNREDRNVLRMKERERRNQEIQQGGEAFPANSPLFPEPYKVSSKEDKLSSRIQSMLGNYDEMKEPLGDTLTKITSKPSNSSSSSEEKLGPNLFGGDQRGISSSGSSQSNKWTPVGPAASGSASQSQKRSALGSQRGNGGSSSSSNSSQRHGGEVREKKSSKHSGGSEHSKSHTSSPAKGSLSSSSSSSHLRSSLAAEQHHGKERYRSKSPREREPNWDSPSRVHTSFPSGQHSSQAFPPSLMSKPGSMLQKPTAYVRPMDGQETAEPKSSQAESYSGQSHSSTMGEMKSNGKASLSKLKIPSQPVEGSGDANCVDEILKEMTQSWPPPLTAIHTPCKTEPSKFPFPTKVYYQNTNQLFMFGDKSKFELFTDNARMLEDDLKLSSSEDSDGEQDSAKNASRNTSQGSNNSEGAEQSRDDSSSHSGSESSSGSDSESESSTTDSETNEHPRPASPEPEQPMSNKWQLDNWFKKAKQLSPASPVDSNVPTKCKKEGRENSSGRGYGSQGGGSKDSTAPTPNRDLRAAQKGAEGGRGRQKSPAQSEGGPNPRRSVGKKQPKKSEKPPVVEEPKGGLRVESEPAPEIPPHRPKAATKGSRKPSIKKEPKSSPRPTPAAVTSAADKRKPKAPTKTSQKSREFVDTDSAASDSEGNDSIPSSSQTPKYTESIRTPVCVFSPMEEKELLSPLSDPEERYPMVASSYVSFLFPTDLNLLSRIPGRPYKDPVEIKVERDDSLDRDGKDCSKPISEKSSSKAKRKHKCCVFLEKISIFKEGNTPKEPVPSPSLSGLQRPPKVEHPSRKRTVSQSSTSLSSGTGSGKEGNHSTKSNSTSKHRKGDDKGRSTRDGKVGVSNPNVEHFICVSGRHCGHKVHSADHYLQEAKKLKHNADALLDRFEKAVYYLDAVVSFIECGNALEKSAQEAKSPFPMYAETVELIKYTMKLKSYMAPDATSADKRLAVLCLRCQSLLYLRLFKLRKDSALKYSKTLTEHLKNSLSNTQAPSPGMGNKAAGMPSPVSPKLSPGTAGGYSSVSSSSSASSSVTIPQRIHQMAASYVQVTSNFLYATEVWDQAEQLSKEQKDFFSELDKVMGPLIFNTSSMTELVRYTRQGLHWLRLDAKLIP</sequence>
<feature type="compositionally biased region" description="Polar residues" evidence="5">
    <location>
        <begin position="641"/>
        <end position="665"/>
    </location>
</feature>
<feature type="region of interest" description="Disordered" evidence="5">
    <location>
        <begin position="715"/>
        <end position="747"/>
    </location>
</feature>
<evidence type="ECO:0000259" key="6">
    <source>
        <dbReference type="Pfam" id="PF18876"/>
    </source>
</evidence>
<comment type="similarity">
    <text evidence="2">Belongs to the AF4 family.</text>
</comment>
<dbReference type="Pfam" id="PF05110">
    <property type="entry name" value="AF-4"/>
    <property type="match status" value="1"/>
</dbReference>